<protein>
    <submittedName>
        <fullName evidence="1">Uncharacterized protein</fullName>
    </submittedName>
</protein>
<keyword evidence="2" id="KW-1185">Reference proteome</keyword>
<evidence type="ECO:0000313" key="1">
    <source>
        <dbReference type="EMBL" id="TCG11260.1"/>
    </source>
</evidence>
<accession>A0A4R0XS58</accession>
<proteinExistence type="predicted"/>
<organism evidence="1 2">
    <name type="scientific">Mycoplasma todarodis</name>
    <dbReference type="NCBI Taxonomy" id="1937191"/>
    <lineage>
        <taxon>Bacteria</taxon>
        <taxon>Bacillati</taxon>
        <taxon>Mycoplasmatota</taxon>
        <taxon>Mollicutes</taxon>
        <taxon>Mycoplasmataceae</taxon>
        <taxon>Mycoplasma</taxon>
    </lineage>
</organism>
<dbReference type="Proteomes" id="UP000291072">
    <property type="component" value="Unassembled WGS sequence"/>
</dbReference>
<reference evidence="1 2" key="1">
    <citation type="submission" date="2018-02" db="EMBL/GenBank/DDBJ databases">
        <title>Mycoplasma marinum and Mycoplasma todarodis sp. nov., moderately halophilic and psychrotolerant mycoplasmas isolated from cephalopods.</title>
        <authorList>
            <person name="Viver T."/>
        </authorList>
    </citation>
    <scope>NUCLEOTIDE SEQUENCE [LARGE SCALE GENOMIC DNA]</scope>
    <source>
        <strain evidence="1 2">5H</strain>
    </source>
</reference>
<dbReference type="EMBL" id="PSZP01000010">
    <property type="protein sequence ID" value="TCG11260.1"/>
    <property type="molecule type" value="Genomic_DNA"/>
</dbReference>
<comment type="caution">
    <text evidence="1">The sequence shown here is derived from an EMBL/GenBank/DDBJ whole genome shotgun (WGS) entry which is preliminary data.</text>
</comment>
<gene>
    <name evidence="1" type="ORF">C4B25_01985</name>
</gene>
<dbReference type="RefSeq" id="WP_131613388.1">
    <property type="nucleotide sequence ID" value="NZ_PSZP01000010.1"/>
</dbReference>
<sequence length="115" mass="13459">MSFFKRKKKNKLNNDNTTELILAQMDHLITSNDLTKNDDLEVSIVTSEVHGVFTVEIKTIKGNNPRTLLGEFRGKDIERKIEDWLRENKMLKFKKQVLNSITIKVSDTQHIKHHK</sequence>
<evidence type="ECO:0000313" key="2">
    <source>
        <dbReference type="Proteomes" id="UP000291072"/>
    </source>
</evidence>
<name>A0A4R0XS58_9MOLU</name>
<dbReference type="AlphaFoldDB" id="A0A4R0XS58"/>